<protein>
    <submittedName>
        <fullName evidence="2">Uncharacterized protein</fullName>
    </submittedName>
</protein>
<dbReference type="AlphaFoldDB" id="A0A918CU18"/>
<dbReference type="Proteomes" id="UP000653411">
    <property type="component" value="Unassembled WGS sequence"/>
</dbReference>
<reference evidence="2" key="2">
    <citation type="submission" date="2020-09" db="EMBL/GenBank/DDBJ databases">
        <authorList>
            <person name="Sun Q."/>
            <person name="Zhou Y."/>
        </authorList>
    </citation>
    <scope>NUCLEOTIDE SEQUENCE</scope>
    <source>
        <strain evidence="2">CGMCC 4.7110</strain>
    </source>
</reference>
<organism evidence="2 3">
    <name type="scientific">Streptomyces fuscichromogenes</name>
    <dbReference type="NCBI Taxonomy" id="1324013"/>
    <lineage>
        <taxon>Bacteria</taxon>
        <taxon>Bacillati</taxon>
        <taxon>Actinomycetota</taxon>
        <taxon>Actinomycetes</taxon>
        <taxon>Kitasatosporales</taxon>
        <taxon>Streptomycetaceae</taxon>
        <taxon>Streptomyces</taxon>
    </lineage>
</organism>
<accession>A0A918CU18</accession>
<sequence>MCVLAGDPEFRHPFEGDGDRVRLGLGPGGLLAERVPVPGEDDTAPAPVPHSVHVPGVKRG</sequence>
<dbReference type="EMBL" id="BMML01000015">
    <property type="protein sequence ID" value="GGN25286.1"/>
    <property type="molecule type" value="Genomic_DNA"/>
</dbReference>
<reference evidence="2" key="1">
    <citation type="journal article" date="2014" name="Int. J. Syst. Evol. Microbiol.">
        <title>Complete genome sequence of Corynebacterium casei LMG S-19264T (=DSM 44701T), isolated from a smear-ripened cheese.</title>
        <authorList>
            <consortium name="US DOE Joint Genome Institute (JGI-PGF)"/>
            <person name="Walter F."/>
            <person name="Albersmeier A."/>
            <person name="Kalinowski J."/>
            <person name="Ruckert C."/>
        </authorList>
    </citation>
    <scope>NUCLEOTIDE SEQUENCE</scope>
    <source>
        <strain evidence="2">CGMCC 4.7110</strain>
    </source>
</reference>
<gene>
    <name evidence="2" type="ORF">GCM10011578_059090</name>
</gene>
<evidence type="ECO:0000256" key="1">
    <source>
        <dbReference type="SAM" id="MobiDB-lite"/>
    </source>
</evidence>
<comment type="caution">
    <text evidence="2">The sequence shown here is derived from an EMBL/GenBank/DDBJ whole genome shotgun (WGS) entry which is preliminary data.</text>
</comment>
<proteinExistence type="predicted"/>
<evidence type="ECO:0000313" key="3">
    <source>
        <dbReference type="Proteomes" id="UP000653411"/>
    </source>
</evidence>
<feature type="compositionally biased region" description="Low complexity" evidence="1">
    <location>
        <begin position="49"/>
        <end position="60"/>
    </location>
</feature>
<evidence type="ECO:0000313" key="2">
    <source>
        <dbReference type="EMBL" id="GGN25286.1"/>
    </source>
</evidence>
<name>A0A918CU18_9ACTN</name>
<keyword evidence="3" id="KW-1185">Reference proteome</keyword>
<feature type="region of interest" description="Disordered" evidence="1">
    <location>
        <begin position="35"/>
        <end position="60"/>
    </location>
</feature>